<gene>
    <name evidence="2" type="ORF">Tdes44962_MAKER04926</name>
</gene>
<comment type="caution">
    <text evidence="2">The sequence shown here is derived from an EMBL/GenBank/DDBJ whole genome shotgun (WGS) entry which is preliminary data.</text>
</comment>
<accession>A0A9W7VZG7</accession>
<dbReference type="InterPro" id="IPR030395">
    <property type="entry name" value="GP_PDE_dom"/>
</dbReference>
<dbReference type="Pfam" id="PF03009">
    <property type="entry name" value="GDPD"/>
    <property type="match status" value="1"/>
</dbReference>
<sequence length="416" mass="47774">MSFLHLRTLILPTFIPVSDRGCSNLQPTKLRSRADFAVAFFLFPFKSTPHSLVYKMMRSTQSEREPLLRRISSNLGAPPMLLQPGVEKLISTATMPEDSAFPAPKWITRVEHKKQRKMPQCIAHRGFKAKHPENSMAAFKGAVKAGAHAIETDLHVTKDEVVVISHDATLKRCFGRPDKIKDKTWDEIKDLTTTSDPHEPMPRLLDLLAYLSEPGLKDIWILLDIKLDNDADQIMRLIASTIASAPPASNRKWEDRVVLGIWAAKFLPLALKYSPGFPVVHIGFSTSYARHFFQIPDVGFNMLLPILIGPGGQSFLREAREKFHRRVIAWTVNTEDRMEWCIRRELDGVITDDPEMFLRVCDGFDETARESWPGMRWGSYWEVWRLWVWVTVAFWWFEKMFAPIASRSMIVKKVKT</sequence>
<evidence type="ECO:0000313" key="2">
    <source>
        <dbReference type="EMBL" id="KAH9821436.1"/>
    </source>
</evidence>
<proteinExistence type="predicted"/>
<feature type="domain" description="GP-PDE" evidence="1">
    <location>
        <begin position="119"/>
        <end position="361"/>
    </location>
</feature>
<evidence type="ECO:0000259" key="1">
    <source>
        <dbReference type="PROSITE" id="PS51704"/>
    </source>
</evidence>
<dbReference type="AlphaFoldDB" id="A0A9W7VZG7"/>
<name>A0A9W7VZG7_9PEZI</name>
<dbReference type="InterPro" id="IPR017946">
    <property type="entry name" value="PLC-like_Pdiesterase_TIM-brl"/>
</dbReference>
<dbReference type="OrthoDB" id="1058301at2759"/>
<dbReference type="CDD" id="cd08570">
    <property type="entry name" value="GDPD_YPL206cp_fungi"/>
    <property type="match status" value="1"/>
</dbReference>
<dbReference type="PANTHER" id="PTHR43805:SF1">
    <property type="entry name" value="GP-PDE DOMAIN-CONTAINING PROTEIN"/>
    <property type="match status" value="1"/>
</dbReference>
<reference evidence="2 3" key="1">
    <citation type="journal article" date="2018" name="IMA Fungus">
        <title>IMA Genome-F 10: Nine draft genome sequences of Claviceps purpurea s.lat., including C. arundinis, C. humidiphila, and C. cf. spartinae, pseudomolecules for the pitch canker pathogen Fusarium circinatum, draft genome of Davidsoniella eucalypti, Grosmannia galeiformis, Quambalaria eucalypti, and Teratosphaeria destructans.</title>
        <authorList>
            <person name="Wingfield B.D."/>
            <person name="Liu M."/>
            <person name="Nguyen H.D."/>
            <person name="Lane F.A."/>
            <person name="Morgan S.W."/>
            <person name="De Vos L."/>
            <person name="Wilken P.M."/>
            <person name="Duong T.A."/>
            <person name="Aylward J."/>
            <person name="Coetzee M.P."/>
            <person name="Dadej K."/>
            <person name="De Beer Z.W."/>
            <person name="Findlay W."/>
            <person name="Havenga M."/>
            <person name="Kolarik M."/>
            <person name="Menzies J.G."/>
            <person name="Naidoo K."/>
            <person name="Pochopski O."/>
            <person name="Shoukouhi P."/>
            <person name="Santana Q.C."/>
            <person name="Seifert K.A."/>
            <person name="Soal N."/>
            <person name="Steenkamp E.T."/>
            <person name="Tatham C.T."/>
            <person name="van der Nest M.A."/>
            <person name="Wingfield M.J."/>
        </authorList>
    </citation>
    <scope>NUCLEOTIDE SEQUENCE [LARGE SCALE GENOMIC DNA]</scope>
    <source>
        <strain evidence="2">CMW44962</strain>
    </source>
</reference>
<organism evidence="2 3">
    <name type="scientific">Teratosphaeria destructans</name>
    <dbReference type="NCBI Taxonomy" id="418781"/>
    <lineage>
        <taxon>Eukaryota</taxon>
        <taxon>Fungi</taxon>
        <taxon>Dikarya</taxon>
        <taxon>Ascomycota</taxon>
        <taxon>Pezizomycotina</taxon>
        <taxon>Dothideomycetes</taxon>
        <taxon>Dothideomycetidae</taxon>
        <taxon>Mycosphaerellales</taxon>
        <taxon>Teratosphaeriaceae</taxon>
        <taxon>Teratosphaeria</taxon>
    </lineage>
</organism>
<dbReference type="GO" id="GO:0006629">
    <property type="term" value="P:lipid metabolic process"/>
    <property type="evidence" value="ECO:0007669"/>
    <property type="project" value="InterPro"/>
</dbReference>
<dbReference type="PROSITE" id="PS51704">
    <property type="entry name" value="GP_PDE"/>
    <property type="match status" value="1"/>
</dbReference>
<evidence type="ECO:0000313" key="3">
    <source>
        <dbReference type="Proteomes" id="UP001138500"/>
    </source>
</evidence>
<dbReference type="PANTHER" id="PTHR43805">
    <property type="entry name" value="GLYCEROPHOSPHORYL DIESTER PHOSPHODIESTERASE"/>
    <property type="match status" value="1"/>
</dbReference>
<dbReference type="EMBL" id="RIBY02002256">
    <property type="protein sequence ID" value="KAH9821436.1"/>
    <property type="molecule type" value="Genomic_DNA"/>
</dbReference>
<dbReference type="GO" id="GO:0008081">
    <property type="term" value="F:phosphoric diester hydrolase activity"/>
    <property type="evidence" value="ECO:0007669"/>
    <property type="project" value="InterPro"/>
</dbReference>
<dbReference type="SUPFAM" id="SSF51695">
    <property type="entry name" value="PLC-like phosphodiesterases"/>
    <property type="match status" value="1"/>
</dbReference>
<keyword evidence="3" id="KW-1185">Reference proteome</keyword>
<reference evidence="2 3" key="2">
    <citation type="journal article" date="2021" name="Curr. Genet.">
        <title>Genetic response to nitrogen starvation in the aggressive Eucalyptus foliar pathogen Teratosphaeria destructans.</title>
        <authorList>
            <person name="Havenga M."/>
            <person name="Wingfield B.D."/>
            <person name="Wingfield M.J."/>
            <person name="Dreyer L.L."/>
            <person name="Roets F."/>
            <person name="Aylward J."/>
        </authorList>
    </citation>
    <scope>NUCLEOTIDE SEQUENCE [LARGE SCALE GENOMIC DNA]</scope>
    <source>
        <strain evidence="2">CMW44962</strain>
    </source>
</reference>
<dbReference type="Gene3D" id="3.20.20.190">
    <property type="entry name" value="Phosphatidylinositol (PI) phosphodiesterase"/>
    <property type="match status" value="1"/>
</dbReference>
<protein>
    <submittedName>
        <fullName evidence="2">Glycerophosphoryl diester phosphodiesterase family</fullName>
    </submittedName>
</protein>
<dbReference type="Proteomes" id="UP001138500">
    <property type="component" value="Unassembled WGS sequence"/>
</dbReference>